<organism evidence="2 3">
    <name type="scientific">Elysia crispata</name>
    <name type="common">lettuce slug</name>
    <dbReference type="NCBI Taxonomy" id="231223"/>
    <lineage>
        <taxon>Eukaryota</taxon>
        <taxon>Metazoa</taxon>
        <taxon>Spiralia</taxon>
        <taxon>Lophotrochozoa</taxon>
        <taxon>Mollusca</taxon>
        <taxon>Gastropoda</taxon>
        <taxon>Heterobranchia</taxon>
        <taxon>Euthyneura</taxon>
        <taxon>Panpulmonata</taxon>
        <taxon>Sacoglossa</taxon>
        <taxon>Placobranchoidea</taxon>
        <taxon>Plakobranchidae</taxon>
        <taxon>Elysia</taxon>
    </lineage>
</organism>
<keyword evidence="3" id="KW-1185">Reference proteome</keyword>
<dbReference type="Proteomes" id="UP001283361">
    <property type="component" value="Unassembled WGS sequence"/>
</dbReference>
<reference evidence="2" key="1">
    <citation type="journal article" date="2023" name="G3 (Bethesda)">
        <title>A reference genome for the long-term kleptoplast-retaining sea slug Elysia crispata morphotype clarki.</title>
        <authorList>
            <person name="Eastman K.E."/>
            <person name="Pendleton A.L."/>
            <person name="Shaikh M.A."/>
            <person name="Suttiyut T."/>
            <person name="Ogas R."/>
            <person name="Tomko P."/>
            <person name="Gavelis G."/>
            <person name="Widhalm J.R."/>
            <person name="Wisecaver J.H."/>
        </authorList>
    </citation>
    <scope>NUCLEOTIDE SEQUENCE</scope>
    <source>
        <strain evidence="2">ECLA1</strain>
    </source>
</reference>
<evidence type="ECO:0000313" key="3">
    <source>
        <dbReference type="Proteomes" id="UP001283361"/>
    </source>
</evidence>
<dbReference type="EMBL" id="JAWDGP010001769">
    <property type="protein sequence ID" value="KAK3788355.1"/>
    <property type="molecule type" value="Genomic_DNA"/>
</dbReference>
<proteinExistence type="predicted"/>
<evidence type="ECO:0000313" key="2">
    <source>
        <dbReference type="EMBL" id="KAK3788355.1"/>
    </source>
</evidence>
<comment type="caution">
    <text evidence="2">The sequence shown here is derived from an EMBL/GenBank/DDBJ whole genome shotgun (WGS) entry which is preliminary data.</text>
</comment>
<sequence>MWFAAAPPDSAGEKPGEIKNLTLLGQTTESQKNEPLHRVASMLADGQGYHHGGGMGTSTEKDDTTSETTLQ</sequence>
<dbReference type="AlphaFoldDB" id="A0AAE1DZT1"/>
<gene>
    <name evidence="2" type="ORF">RRG08_025082</name>
</gene>
<evidence type="ECO:0000256" key="1">
    <source>
        <dbReference type="SAM" id="MobiDB-lite"/>
    </source>
</evidence>
<protein>
    <submittedName>
        <fullName evidence="2">Uncharacterized protein</fullName>
    </submittedName>
</protein>
<name>A0AAE1DZT1_9GAST</name>
<accession>A0AAE1DZT1</accession>
<feature type="region of interest" description="Disordered" evidence="1">
    <location>
        <begin position="45"/>
        <end position="71"/>
    </location>
</feature>